<dbReference type="EMBL" id="CAJNDS010000147">
    <property type="protein sequence ID" value="CAE6970437.1"/>
    <property type="molecule type" value="Genomic_DNA"/>
</dbReference>
<accession>A0A812I0X0</accession>
<feature type="region of interest" description="Disordered" evidence="1">
    <location>
        <begin position="1161"/>
        <end position="1182"/>
    </location>
</feature>
<feature type="region of interest" description="Disordered" evidence="1">
    <location>
        <begin position="1894"/>
        <end position="1917"/>
    </location>
</feature>
<evidence type="ECO:0000313" key="3">
    <source>
        <dbReference type="Proteomes" id="UP000604046"/>
    </source>
</evidence>
<evidence type="ECO:0000256" key="1">
    <source>
        <dbReference type="SAM" id="MobiDB-lite"/>
    </source>
</evidence>
<feature type="region of interest" description="Disordered" evidence="1">
    <location>
        <begin position="2975"/>
        <end position="3008"/>
    </location>
</feature>
<reference evidence="2" key="1">
    <citation type="submission" date="2021-02" db="EMBL/GenBank/DDBJ databases">
        <authorList>
            <person name="Dougan E. K."/>
            <person name="Rhodes N."/>
            <person name="Thang M."/>
            <person name="Chan C."/>
        </authorList>
    </citation>
    <scope>NUCLEOTIDE SEQUENCE</scope>
</reference>
<feature type="compositionally biased region" description="Basic and acidic residues" evidence="1">
    <location>
        <begin position="2975"/>
        <end position="2985"/>
    </location>
</feature>
<feature type="compositionally biased region" description="Basic residues" evidence="1">
    <location>
        <begin position="1894"/>
        <end position="1905"/>
    </location>
</feature>
<comment type="caution">
    <text evidence="2">The sequence shown here is derived from an EMBL/GenBank/DDBJ whole genome shotgun (WGS) entry which is preliminary data.</text>
</comment>
<dbReference type="OrthoDB" id="443730at2759"/>
<evidence type="ECO:0000313" key="2">
    <source>
        <dbReference type="EMBL" id="CAE6970437.1"/>
    </source>
</evidence>
<protein>
    <submittedName>
        <fullName evidence="2">Uncharacterized protein</fullName>
    </submittedName>
</protein>
<sequence length="3045" mass="340658">MASTHNGEFILHVGNHFYAVRKQDGDLEINLGNRRHTWENAALSEASTPVKWSLYRLRWMINPALCDGIFQIDQVRGSCRATQCDRSQDCVGGSLADVPAHVIKDIVRSIGDLWSVVQAERVCREARNTVTDASVWAGQHVGIIPAKAMQANWLTESQCRLARAFAASLVVSAEWPFRTMLKVVCGSALRSWRSRGTVACPIYIELSAEDAISRCVISIANSREDAGLLSPGARCWCQLNNPCDDLMRLELGHSRLGRPSTCLWNSLPVVSALRLIQVQWWNDVLTVFADGHGIGSLSLSGCDLGTWSEVSVTLFSAENAAAQSAGCKSRILPTDLRPQTLLHREDRRGGCLDWGKLPQMPAVYLSNIADIFALSACNSQLRQIIQEVFFWHGLDLDLTTRSRLTFLQSEFLERMLQIWSQSVRSVICPHVCLHFLSALGDKLWLRGTGEYLPCLVGRRGQPPAHTSILYWKTDQQTCHRASLQVYIPEDAQFLVLALRRAECQSTPENSTCMVLRKPCTSQGRIQFRLADGERVPVPTPQKLLVRSGSAHTFQFDWSRNFLDFSVDGVSVGIVPLTNQQSIDSWVRTAAMCVASPDRMDAFAVTALPFQYNVAFGYPACAYCAMDSIGCCRDCEHWFCQDHGVLGTDICLGCVPEAFLEDRLGGSSVPVPGPRTTLAIERRRLEALRKQYLRFDGQVSDFEVLCDRMQSLQDVLSLDVSDRQPSGPVLQTAEARNLWRQVHMACETLEESVFLSVRPGTERIANNASLLDFNLGGCLPISVRQWAGPRSACVAIPSSFNVERLAGTAVLDILALAAPHPRDADLQFRDVDHTYTWQGRRVSLSVTALIHSLGQRFDSAAVLEAMRGGRNWPRAEYMAEDAVAKLRIALASQGSAEVLLQRLLDSPTVDLEAVCYRIRDLIWTHPGYGHLATVASLSDVEILRRWDINRRRAAAQGTWMHALCECLLNGGSVPVNSPEMCMFLKFLRGLEAEGWILRRTEWTIYADKEDLAGSIDAVAERGSDVCILDWKRTKQLASKDCSFGRRLRYPLDDTPDSVLWHYRIQLNVYAWILRQYYNVQATDLRLVCLHPDNVFTPLVISVPLLSEQVDRLMSWRRQELQSCTRLTDAEQTDLRGGSQGSSSPGFSQRVEDELVEIMRQREEEETFVEPPAPKRPRADENPGVVQRAAASVDSVLNQFMDTDIDPAIVPQEVQSSIEDGDILQQVQRIRNLVRNFPGQAHWSAAFCHVVEGALAVHRLRLLDVSRREEVLFLELIEGCGRHIRAHEGQCFFYSTHGYWAVFTGVIPQGTLAHCKSYLIHLEGLYAKFGPQVRRDEEGILAAAQALVDQYHGSCEALLSECSQAAICRAPTKGRQAGREEDEDAEVRSGSFTSWTMAMANTIGKLYVKQTSLLNDSVIKYYVAWCSQNVMRQGGFCTIDGCFVFEDSGSLVTVPKKPDANVYVFLPHRMLDPVPDHVRERVKTFWDTTYWNNGPAFDVCMASLTLALRGENVDRAFWGLGSGGVGQSLQTAHLEAILGSNHSCLDMNIYFVDEEMRKQAAHLVGKIVVTGQESVQGSRRPMREDIYKKHISADKVPERLPYAIETALVELRGWKRFELNTYPKFTGVNEDNLASILRRTAVCRYKAFFVDPVRIAGKEEQAAARGVFPRDPTLKDFLRDQPACLVTLRCVWNYARRRSASETRQVLEDYVVHGGDGGLTRVAVRTSCNLPVEAEESADVLEKTLAELDVAPNPAEPEAPEAELAKEAQRREHEKFVEDIKLWLLKEGKDWFTVSQLKASKASLTFSRGDAANVTETLVKEGFLFSYSRDLPKAGKSTIYLPRIGTGKPLADVIAFRPDEALTCMEEYSWPAMQRHMSPASSRTLNLQTLADAYKRKEKSTRKRGAPRRNATDAESTGKLGEDMASVVEREAGFFQEIQNLAESGELTAEGIVPVQRQYFYPYDGRCRRFVRERGAQNLSRLARSICCPETRDFDVHASLFTIVVQLADAVEVPNLDIGAWRAVASDRSKVCREELHCPEHEGKQILLQVANGAAIKTFKEVRQSGKTFLQKLADESRLLRWLACSQLPDVYQFQQSQKKATWPEASTFSLWWTAAEDYILEDILQSVRQCNGQGHVSCHFDGVLLSKSLVDAIESHAGRGVMEYFQDHVQANTGLQIRLKEKTLPSFDAALATVFEPSTEESFLGTHAVLLMAVPNSIPAGLVFLGASLAHVVGILTAESPANTSAERCQVRPYSDWHGVDSNYFVPVGQVGHEQKDNCLIHLELPAGSSCVAVKFSQNRKIQVFRQGRVFSATWPAFVNFLGDFVGVKETMVFKMAQTDPELSDADKPFLDLLGGPQNEGEVDVGQDLMNLLEEEVQTALSDVSSKSNSTFASTVCPCCPWRRFHKRAHLRQHLHFQHTKQKRYCPSGTKQLRVAVALYDHAALTGSRMKATFLERSAAILRADVKPPVPANKVHIDKHIRYVLDANGPAVMSLQCIKQKKDLRRVGNFYYTYDFACAFLQAAAAGNGSLMRIYSSLVGACTRHGGQLSSLLPRATNGFWANVLEDLVQSPPFYEYQASLLNQCAEHEEFRYLSVDATFKINLKIIGQANFHSSQSARENAAIPESSAAYRTLTCRGRTGAAVLLEVVRSEKASVVAETFANSLPQAHREQVLHVASDAPSAEMVRVLKETLPNLRSVALDAMHIVMIYQQNMNNKKTEGSRWLAVLMDKFRKRDTVRSAASWGPFYCGEPLPSSSADVKAMRQRLEWPDMSSAQAYQVLEVIDADQPWLTEIEFLEAILAHLSIFWEEVQKVSYSGVTLHRLILNVASQSKVQWLLNDTRYRHSVERQSLVLLPSGTTSNESLHHELNHWFRLDILYLFTAFSWHHEAAMHKGTLIMKLRLFQFVKVFAHNQALYRPLQRQASQAEVTRRALKANIKVILPRPAWRTWCQTLVIPGSAPARADLQARKEARAVRESMREVETKSPSRPAPRRRKSGAPALPKSTPSNTLCRLSPDMLWLISGVVQFAVFHEGPQGKAQVLQGAS</sequence>
<feature type="region of interest" description="Disordered" evidence="1">
    <location>
        <begin position="1125"/>
        <end position="1147"/>
    </location>
</feature>
<keyword evidence="3" id="KW-1185">Reference proteome</keyword>
<proteinExistence type="predicted"/>
<name>A0A812I0X0_9DINO</name>
<organism evidence="2 3">
    <name type="scientific">Symbiodinium natans</name>
    <dbReference type="NCBI Taxonomy" id="878477"/>
    <lineage>
        <taxon>Eukaryota</taxon>
        <taxon>Sar</taxon>
        <taxon>Alveolata</taxon>
        <taxon>Dinophyceae</taxon>
        <taxon>Suessiales</taxon>
        <taxon>Symbiodiniaceae</taxon>
        <taxon>Symbiodinium</taxon>
    </lineage>
</organism>
<dbReference type="Proteomes" id="UP000604046">
    <property type="component" value="Unassembled WGS sequence"/>
</dbReference>
<gene>
    <name evidence="2" type="ORF">SNAT2548_LOCUS2488</name>
</gene>